<keyword evidence="3" id="KW-0472">Membrane</keyword>
<evidence type="ECO:0000256" key="6">
    <source>
        <dbReference type="PIRNR" id="PIRNR002854"/>
    </source>
</evidence>
<dbReference type="PANTHER" id="PTHR30429:SF3">
    <property type="entry name" value="LIPOPROTEIN"/>
    <property type="match status" value="1"/>
</dbReference>
<evidence type="ECO:0000256" key="5">
    <source>
        <dbReference type="ARBA" id="ARBA00023288"/>
    </source>
</evidence>
<evidence type="ECO:0000313" key="9">
    <source>
        <dbReference type="Proteomes" id="UP000017081"/>
    </source>
</evidence>
<proteinExistence type="inferred from homology"/>
<reference evidence="8 9" key="1">
    <citation type="submission" date="2013-08" db="EMBL/GenBank/DDBJ databases">
        <authorList>
            <person name="Weinstock G."/>
            <person name="Sodergren E."/>
            <person name="Wylie T."/>
            <person name="Fulton L."/>
            <person name="Fulton R."/>
            <person name="Fronick C."/>
            <person name="O'Laughlin M."/>
            <person name="Godfrey J."/>
            <person name="Miner T."/>
            <person name="Herter B."/>
            <person name="Appelbaum E."/>
            <person name="Cordes M."/>
            <person name="Lek S."/>
            <person name="Wollam A."/>
            <person name="Pepin K.H."/>
            <person name="Palsikar V.B."/>
            <person name="Mitreva M."/>
            <person name="Wilson R.K."/>
        </authorList>
    </citation>
    <scope>NUCLEOTIDE SEQUENCE [LARGE SCALE GENOMIC DNA]</scope>
    <source>
        <strain evidence="8 9">ATCC BAA-474</strain>
    </source>
</reference>
<evidence type="ECO:0000256" key="2">
    <source>
        <dbReference type="ARBA" id="ARBA00022729"/>
    </source>
</evidence>
<protein>
    <recommendedName>
        <fullName evidence="6">Lipoprotein</fullName>
    </recommendedName>
</protein>
<comment type="caution">
    <text evidence="8">The sequence shown here is derived from an EMBL/GenBank/DDBJ whole genome shotgun (WGS) entry which is preliminary data.</text>
</comment>
<keyword evidence="2" id="KW-0732">Signal</keyword>
<evidence type="ECO:0000256" key="7">
    <source>
        <dbReference type="PIRSR" id="PIRSR002854-1"/>
    </source>
</evidence>
<keyword evidence="9" id="KW-1185">Reference proteome</keyword>
<evidence type="ECO:0000256" key="4">
    <source>
        <dbReference type="ARBA" id="ARBA00023139"/>
    </source>
</evidence>
<dbReference type="eggNOG" id="COG1464">
    <property type="taxonomic scope" value="Bacteria"/>
</dbReference>
<dbReference type="Gene3D" id="3.40.190.10">
    <property type="entry name" value="Periplasmic binding protein-like II"/>
    <property type="match status" value="2"/>
</dbReference>
<dbReference type="RefSeq" id="WP_023051959.1">
    <property type="nucleotide sequence ID" value="NZ_CP173063.2"/>
</dbReference>
<dbReference type="HOGENOM" id="CLU_067080_0_0_0"/>
<evidence type="ECO:0000256" key="1">
    <source>
        <dbReference type="ARBA" id="ARBA00004635"/>
    </source>
</evidence>
<dbReference type="PIRSF" id="PIRSF002854">
    <property type="entry name" value="MetQ"/>
    <property type="match status" value="1"/>
</dbReference>
<keyword evidence="5 6" id="KW-0449">Lipoprotein</keyword>
<dbReference type="Proteomes" id="UP000017081">
    <property type="component" value="Unassembled WGS sequence"/>
</dbReference>
<dbReference type="PROSITE" id="PS51257">
    <property type="entry name" value="PROKAR_LIPOPROTEIN"/>
    <property type="match status" value="1"/>
</dbReference>
<dbReference type="PANTHER" id="PTHR30429">
    <property type="entry name" value="D-METHIONINE-BINDING LIPOPROTEIN METQ"/>
    <property type="match status" value="1"/>
</dbReference>
<dbReference type="InterPro" id="IPR004872">
    <property type="entry name" value="Lipoprotein_NlpA"/>
</dbReference>
<comment type="subcellular location">
    <subcellularLocation>
        <location evidence="1">Membrane</location>
        <topology evidence="1">Lipid-anchor</topology>
    </subcellularLocation>
</comment>
<evidence type="ECO:0000256" key="3">
    <source>
        <dbReference type="ARBA" id="ARBA00023136"/>
    </source>
</evidence>
<name>U7V6B9_9FUSO</name>
<dbReference type="STRING" id="1319815.HMPREF0202_02427"/>
<dbReference type="Pfam" id="PF03180">
    <property type="entry name" value="Lipoprotein_9"/>
    <property type="match status" value="1"/>
</dbReference>
<accession>U7V6B9</accession>
<dbReference type="SUPFAM" id="SSF53850">
    <property type="entry name" value="Periplasmic binding protein-like II"/>
    <property type="match status" value="1"/>
</dbReference>
<feature type="lipid moiety-binding region" description="S-diacylglycerol cysteine" evidence="7">
    <location>
        <position position="23"/>
    </location>
</feature>
<dbReference type="PATRIC" id="fig|1319815.3.peg.2334"/>
<dbReference type="GO" id="GO:0016020">
    <property type="term" value="C:membrane"/>
    <property type="evidence" value="ECO:0007669"/>
    <property type="project" value="UniProtKB-SubCell"/>
</dbReference>
<evidence type="ECO:0000313" key="8">
    <source>
        <dbReference type="EMBL" id="ERT67237.1"/>
    </source>
</evidence>
<sequence length="276" mass="30757">MKILKILKVVIFLVLSTVGFLGCGNSSDDSSTTEKKVVKLGINGDENVIWENVRDQLAKENIELKFINFADYIRPNLALQDKEIDINAFQTEIYFDNFKKEHKLSIVNLGYTVLAPMGIYSKKLTDLSQLKDGAVVAIPNDSSNGGRALLLLQDAGLISVNKDAGAFPRVKDIIENPKNIKIVELVATQIPRSIEDVDVAAINNGVAVQAGYSPLVDSIFIEDFKNERLKPYFNIIASRDDNQNKPEIKRVLEVYQTAENKKIIDDYYKGSSIAVF</sequence>
<keyword evidence="4" id="KW-0564">Palmitate</keyword>
<dbReference type="AlphaFoldDB" id="U7V6B9"/>
<organism evidence="8 9">
    <name type="scientific">Cetobacterium somerae ATCC BAA-474</name>
    <dbReference type="NCBI Taxonomy" id="1319815"/>
    <lineage>
        <taxon>Bacteria</taxon>
        <taxon>Fusobacteriati</taxon>
        <taxon>Fusobacteriota</taxon>
        <taxon>Fusobacteriia</taxon>
        <taxon>Fusobacteriales</taxon>
        <taxon>Fusobacteriaceae</taxon>
        <taxon>Cetobacterium</taxon>
    </lineage>
</organism>
<comment type="similarity">
    <text evidence="6">Belongs to the nlpA lipoprotein family.</text>
</comment>
<gene>
    <name evidence="8" type="ORF">HMPREF0202_02427</name>
</gene>
<dbReference type="EMBL" id="AXZF01000119">
    <property type="protein sequence ID" value="ERT67237.1"/>
    <property type="molecule type" value="Genomic_DNA"/>
</dbReference>